<name>A0A160TDI4_9ZZZZ</name>
<evidence type="ECO:0000259" key="5">
    <source>
        <dbReference type="Pfam" id="PF17763"/>
    </source>
</evidence>
<dbReference type="Pfam" id="PF17763">
    <property type="entry name" value="Asparaginase_C"/>
    <property type="match status" value="1"/>
</dbReference>
<dbReference type="InterPro" id="IPR006033">
    <property type="entry name" value="AsnA_fam"/>
</dbReference>
<dbReference type="InterPro" id="IPR041725">
    <property type="entry name" value="L-asparaginase_I"/>
</dbReference>
<dbReference type="InterPro" id="IPR040919">
    <property type="entry name" value="Asparaginase_C"/>
</dbReference>
<organism evidence="6">
    <name type="scientific">hydrothermal vent metagenome</name>
    <dbReference type="NCBI Taxonomy" id="652676"/>
    <lineage>
        <taxon>unclassified sequences</taxon>
        <taxon>metagenomes</taxon>
        <taxon>ecological metagenomes</taxon>
    </lineage>
</organism>
<dbReference type="InterPro" id="IPR027474">
    <property type="entry name" value="L-asparaginase_N"/>
</dbReference>
<dbReference type="InterPro" id="IPR020827">
    <property type="entry name" value="Asparaginase/glutaminase_AS1"/>
</dbReference>
<dbReference type="NCBIfam" id="TIGR00519">
    <property type="entry name" value="asnASE_I"/>
    <property type="match status" value="1"/>
</dbReference>
<evidence type="ECO:0000256" key="2">
    <source>
        <dbReference type="ARBA" id="ARBA00012920"/>
    </source>
</evidence>
<comment type="similarity">
    <text evidence="1">Belongs to the asparaginase 1 family.</text>
</comment>
<dbReference type="PIRSF" id="PIRSF500176">
    <property type="entry name" value="L_ASNase"/>
    <property type="match status" value="1"/>
</dbReference>
<dbReference type="GO" id="GO:0004067">
    <property type="term" value="F:asparaginase activity"/>
    <property type="evidence" value="ECO:0007669"/>
    <property type="project" value="UniProtKB-EC"/>
</dbReference>
<dbReference type="InterPro" id="IPR037152">
    <property type="entry name" value="L-asparaginase_N_sf"/>
</dbReference>
<dbReference type="AlphaFoldDB" id="A0A160TDI4"/>
<dbReference type="GO" id="GO:0009066">
    <property type="term" value="P:aspartate family amino acid metabolic process"/>
    <property type="evidence" value="ECO:0007669"/>
    <property type="project" value="UniProtKB-ARBA"/>
</dbReference>
<evidence type="ECO:0000259" key="4">
    <source>
        <dbReference type="Pfam" id="PF00710"/>
    </source>
</evidence>
<dbReference type="InterPro" id="IPR027475">
    <property type="entry name" value="Asparaginase/glutaminase_AS2"/>
</dbReference>
<evidence type="ECO:0000313" key="6">
    <source>
        <dbReference type="EMBL" id="CUS41154.1"/>
    </source>
</evidence>
<dbReference type="Gene3D" id="3.40.50.40">
    <property type="match status" value="1"/>
</dbReference>
<dbReference type="Pfam" id="PF00710">
    <property type="entry name" value="Asparaginase"/>
    <property type="match status" value="1"/>
</dbReference>
<keyword evidence="3 6" id="KW-0378">Hydrolase</keyword>
<dbReference type="InterPro" id="IPR036152">
    <property type="entry name" value="Asp/glu_Ase-like_sf"/>
</dbReference>
<evidence type="ECO:0000256" key="3">
    <source>
        <dbReference type="ARBA" id="ARBA00022801"/>
    </source>
</evidence>
<dbReference type="PROSITE" id="PS00917">
    <property type="entry name" value="ASN_GLN_ASE_2"/>
    <property type="match status" value="1"/>
</dbReference>
<evidence type="ECO:0000256" key="1">
    <source>
        <dbReference type="ARBA" id="ARBA00010518"/>
    </source>
</evidence>
<accession>A0A160TDI4</accession>
<proteinExistence type="inferred from homology"/>
<feature type="domain" description="L-asparaginase N-terminal" evidence="4">
    <location>
        <begin position="4"/>
        <end position="188"/>
    </location>
</feature>
<dbReference type="CDD" id="cd08963">
    <property type="entry name" value="L-asparaginase_I"/>
    <property type="match status" value="1"/>
</dbReference>
<dbReference type="FunFam" id="3.40.50.40:FF:000001">
    <property type="entry name" value="L-asparaginase 1"/>
    <property type="match status" value="1"/>
</dbReference>
<dbReference type="InterPro" id="IPR027473">
    <property type="entry name" value="L-asparaginase_C"/>
</dbReference>
<protein>
    <recommendedName>
        <fullName evidence="2">asparaginase</fullName>
        <ecNumber evidence="2">3.5.1.1</ecNumber>
    </recommendedName>
</protein>
<dbReference type="SUPFAM" id="SSF53774">
    <property type="entry name" value="Glutaminase/Asparaginase"/>
    <property type="match status" value="1"/>
</dbReference>
<dbReference type="EMBL" id="CZQC01000036">
    <property type="protein sequence ID" value="CUS41154.1"/>
    <property type="molecule type" value="Genomic_DNA"/>
</dbReference>
<dbReference type="PANTHER" id="PTHR11707:SF28">
    <property type="entry name" value="60 KDA LYSOPHOSPHOLIPASE"/>
    <property type="match status" value="1"/>
</dbReference>
<gene>
    <name evidence="6" type="ORF">MGWOODY_Tha713</name>
</gene>
<dbReference type="PANTHER" id="PTHR11707">
    <property type="entry name" value="L-ASPARAGINASE"/>
    <property type="match status" value="1"/>
</dbReference>
<dbReference type="PRINTS" id="PR00139">
    <property type="entry name" value="ASNGLNASE"/>
</dbReference>
<dbReference type="PROSITE" id="PS51732">
    <property type="entry name" value="ASN_GLN_ASE_3"/>
    <property type="match status" value="1"/>
</dbReference>
<dbReference type="Gene3D" id="3.40.50.1170">
    <property type="entry name" value="L-asparaginase, N-terminal domain"/>
    <property type="match status" value="1"/>
</dbReference>
<reference evidence="6" key="1">
    <citation type="submission" date="2015-10" db="EMBL/GenBank/DDBJ databases">
        <authorList>
            <person name="Gilbert D.G."/>
        </authorList>
    </citation>
    <scope>NUCLEOTIDE SEQUENCE</scope>
</reference>
<dbReference type="EC" id="3.5.1.1" evidence="2"/>
<dbReference type="FunFam" id="3.40.50.1170:FF:000001">
    <property type="entry name" value="L-asparaginase 2"/>
    <property type="match status" value="1"/>
</dbReference>
<feature type="domain" description="Asparaginase/glutaminase C-terminal" evidence="5">
    <location>
        <begin position="208"/>
        <end position="321"/>
    </location>
</feature>
<dbReference type="SFLD" id="SFLDS00057">
    <property type="entry name" value="Glutaminase/Asparaginase"/>
    <property type="match status" value="1"/>
</dbReference>
<dbReference type="SMART" id="SM00870">
    <property type="entry name" value="Asparaginase"/>
    <property type="match status" value="1"/>
</dbReference>
<dbReference type="PIRSF" id="PIRSF001220">
    <property type="entry name" value="L-ASNase_gatD"/>
    <property type="match status" value="1"/>
</dbReference>
<sequence length="333" mass="36256">MQQRILILHTGGTIGMEASTDGYRPAQNFSALLAEKLHGYTLPVYDLVQLDTLIDSADLCPNDWSRIALSLTQQWHNYDGFIVLHGTDTMAYTASALSFILQEIDKPVILTGSQIPLNTVRTDALNNLLNSLFLAVNSALKEVCICFDGRLLRGNRSTKVNSASLDAFDSPNLLWLGEAGVNIQLNNRILLPAGLPNFRALTFDSQAVAMLTLFPGIQANMVEQIFNMEGLKGIILRNYGVGNVPSHNSALMQVIEEAVKRGIVVVNVSQCLAGGVFQDTYASGSVLSKIGVTSGSDMTAEAAFTKLHYLFACDEQVDVIRSKIPMSLRGECR</sequence>
<dbReference type="PROSITE" id="PS00144">
    <property type="entry name" value="ASN_GLN_ASE_1"/>
    <property type="match status" value="1"/>
</dbReference>
<dbReference type="InterPro" id="IPR006034">
    <property type="entry name" value="Asparaginase/glutaminase-like"/>
</dbReference>